<evidence type="ECO:0000256" key="2">
    <source>
        <dbReference type="SAM" id="SignalP"/>
    </source>
</evidence>
<sequence>MKKWLGFAAAVALSLAIVPNAIGSASAADKLKVGFIYVGPVGDHGWTYQHDQGRLAVEDKFGDQVETTFVEKVAEGPDAERAIERLARKGAKLIFTTSFGYMEPTLKVASRFPDVKFEHATGYKQADNVATYSSRFYEGRYIIGQIAAKMSKTGVAGYIGSFPIPEVVRGINAFMLGAQSVNPDFKLKVVWVNSWFDPGKEADAAKVLIGQGADIISQHTDSTAPLQIAGENGVYAFGQASDMIAFAPKTQLTSIVDDWSSYYIARTQAVIDGTWKSGDTWGGIKDHMVGMAPYTNMPDDIKAEAEATTAKIVSGEFHPFQGPITKQDGSVAAKEGETVAIGEMLGMNWYVKGIDDQLPN</sequence>
<dbReference type="Pfam" id="PF02608">
    <property type="entry name" value="Bmp"/>
    <property type="match status" value="1"/>
</dbReference>
<evidence type="ECO:0000256" key="1">
    <source>
        <dbReference type="ARBA" id="ARBA00022729"/>
    </source>
</evidence>
<organism evidence="4 5">
    <name type="scientific">Kiloniella antarctica</name>
    <dbReference type="NCBI Taxonomy" id="1550907"/>
    <lineage>
        <taxon>Bacteria</taxon>
        <taxon>Pseudomonadati</taxon>
        <taxon>Pseudomonadota</taxon>
        <taxon>Alphaproteobacteria</taxon>
        <taxon>Rhodospirillales</taxon>
        <taxon>Kiloniellaceae</taxon>
        <taxon>Kiloniella</taxon>
    </lineage>
</organism>
<dbReference type="InterPro" id="IPR003760">
    <property type="entry name" value="PnrA-like"/>
</dbReference>
<feature type="chain" id="PRO_5046008480" evidence="2">
    <location>
        <begin position="28"/>
        <end position="360"/>
    </location>
</feature>
<dbReference type="Gene3D" id="3.40.50.2300">
    <property type="match status" value="2"/>
</dbReference>
<evidence type="ECO:0000313" key="5">
    <source>
        <dbReference type="Proteomes" id="UP001597294"/>
    </source>
</evidence>
<protein>
    <submittedName>
        <fullName evidence="4">BMP family ABC transporter substrate-binding protein</fullName>
    </submittedName>
</protein>
<reference evidence="5" key="1">
    <citation type="journal article" date="2019" name="Int. J. Syst. Evol. Microbiol.">
        <title>The Global Catalogue of Microorganisms (GCM) 10K type strain sequencing project: providing services to taxonomists for standard genome sequencing and annotation.</title>
        <authorList>
            <consortium name="The Broad Institute Genomics Platform"/>
            <consortium name="The Broad Institute Genome Sequencing Center for Infectious Disease"/>
            <person name="Wu L."/>
            <person name="Ma J."/>
        </authorList>
    </citation>
    <scope>NUCLEOTIDE SEQUENCE [LARGE SCALE GENOMIC DNA]</scope>
    <source>
        <strain evidence="5">CGMCC 4.7192</strain>
    </source>
</reference>
<comment type="caution">
    <text evidence="4">The sequence shown here is derived from an EMBL/GenBank/DDBJ whole genome shotgun (WGS) entry which is preliminary data.</text>
</comment>
<dbReference type="InterPro" id="IPR052910">
    <property type="entry name" value="ABC-Purine-Binding"/>
</dbReference>
<dbReference type="RefSeq" id="WP_380250024.1">
    <property type="nucleotide sequence ID" value="NZ_JBHUII010000004.1"/>
</dbReference>
<feature type="signal peptide" evidence="2">
    <location>
        <begin position="1"/>
        <end position="27"/>
    </location>
</feature>
<dbReference type="PANTHER" id="PTHR43208">
    <property type="entry name" value="ABC TRANSPORTER SUBSTRATE-BINDING PROTEIN"/>
    <property type="match status" value="1"/>
</dbReference>
<name>A0ABW5BKX1_9PROT</name>
<gene>
    <name evidence="4" type="ORF">ACFSKO_07385</name>
</gene>
<keyword evidence="1 2" id="KW-0732">Signal</keyword>
<accession>A0ABW5BKX1</accession>
<dbReference type="EMBL" id="JBHUII010000004">
    <property type="protein sequence ID" value="MFD2205426.1"/>
    <property type="molecule type" value="Genomic_DNA"/>
</dbReference>
<evidence type="ECO:0000259" key="3">
    <source>
        <dbReference type="Pfam" id="PF02608"/>
    </source>
</evidence>
<proteinExistence type="predicted"/>
<dbReference type="Proteomes" id="UP001597294">
    <property type="component" value="Unassembled WGS sequence"/>
</dbReference>
<feature type="domain" description="ABC transporter substrate-binding protein PnrA-like" evidence="3">
    <location>
        <begin position="31"/>
        <end position="316"/>
    </location>
</feature>
<keyword evidence="5" id="KW-1185">Reference proteome</keyword>
<evidence type="ECO:0000313" key="4">
    <source>
        <dbReference type="EMBL" id="MFD2205426.1"/>
    </source>
</evidence>
<dbReference type="CDD" id="cd19963">
    <property type="entry name" value="PBP1_BMP-like"/>
    <property type="match status" value="1"/>
</dbReference>
<dbReference type="PANTHER" id="PTHR43208:SF1">
    <property type="entry name" value="ABC TRANSPORTER SUBSTRATE-BINDING PROTEIN"/>
    <property type="match status" value="1"/>
</dbReference>